<evidence type="ECO:0000313" key="1">
    <source>
        <dbReference type="EMBL" id="OGE29614.1"/>
    </source>
</evidence>
<reference evidence="1 2" key="1">
    <citation type="journal article" date="2016" name="Nat. Commun.">
        <title>Thousands of microbial genomes shed light on interconnected biogeochemical processes in an aquifer system.</title>
        <authorList>
            <person name="Anantharaman K."/>
            <person name="Brown C.T."/>
            <person name="Hug L.A."/>
            <person name="Sharon I."/>
            <person name="Castelle C.J."/>
            <person name="Probst A.J."/>
            <person name="Thomas B.C."/>
            <person name="Singh A."/>
            <person name="Wilkins M.J."/>
            <person name="Karaoz U."/>
            <person name="Brodie E.L."/>
            <person name="Williams K.H."/>
            <person name="Hubbard S.S."/>
            <person name="Banfield J.F."/>
        </authorList>
    </citation>
    <scope>NUCLEOTIDE SEQUENCE [LARGE SCALE GENOMIC DNA]</scope>
</reference>
<dbReference type="AlphaFoldDB" id="A0A1F5JLT1"/>
<dbReference type="Proteomes" id="UP000177555">
    <property type="component" value="Unassembled WGS sequence"/>
</dbReference>
<sequence length="172" mass="20260">MGYYKLSDSDSAEIKKYTSRVGTLITLLNYLDYHIQIFIEAILDLESDKSTTQPIIALTRSFDFSRRINFLKSLIKSKHNKELADYTKLQEEIVKCSEVRNHIAHSQIYFWDDPHGTHMMVSNMKKSELPPEKAYDQLTVEELDSYIKKFQDISKKFDLFTYKLGYFQGHRV</sequence>
<gene>
    <name evidence="1" type="ORF">A2867_01990</name>
</gene>
<organism evidence="1 2">
    <name type="scientific">Candidatus Daviesbacteria bacterium RIFCSPHIGHO2_01_FULL_40_11</name>
    <dbReference type="NCBI Taxonomy" id="1797762"/>
    <lineage>
        <taxon>Bacteria</taxon>
        <taxon>Candidatus Daviesiibacteriota</taxon>
    </lineage>
</organism>
<proteinExistence type="predicted"/>
<dbReference type="EMBL" id="MFCP01000003">
    <property type="protein sequence ID" value="OGE29614.1"/>
    <property type="molecule type" value="Genomic_DNA"/>
</dbReference>
<evidence type="ECO:0000313" key="2">
    <source>
        <dbReference type="Proteomes" id="UP000177555"/>
    </source>
</evidence>
<evidence type="ECO:0008006" key="3">
    <source>
        <dbReference type="Google" id="ProtNLM"/>
    </source>
</evidence>
<comment type="caution">
    <text evidence="1">The sequence shown here is derived from an EMBL/GenBank/DDBJ whole genome shotgun (WGS) entry which is preliminary data.</text>
</comment>
<name>A0A1F5JLT1_9BACT</name>
<accession>A0A1F5JLT1</accession>
<protein>
    <recommendedName>
        <fullName evidence="3">Cthe-2314-like HEPN domain-containing protein</fullName>
    </recommendedName>
</protein>